<comment type="caution">
    <text evidence="2">The sequence shown here is derived from an EMBL/GenBank/DDBJ whole genome shotgun (WGS) entry which is preliminary data.</text>
</comment>
<evidence type="ECO:0000313" key="3">
    <source>
        <dbReference type="Proteomes" id="UP000637788"/>
    </source>
</evidence>
<feature type="region of interest" description="Disordered" evidence="1">
    <location>
        <begin position="23"/>
        <end position="48"/>
    </location>
</feature>
<name>A0A917VGD0_9ACTN</name>
<dbReference type="Proteomes" id="UP000637788">
    <property type="component" value="Unassembled WGS sequence"/>
</dbReference>
<evidence type="ECO:0000313" key="2">
    <source>
        <dbReference type="EMBL" id="GGK72384.1"/>
    </source>
</evidence>
<dbReference type="EMBL" id="BMPQ01000008">
    <property type="protein sequence ID" value="GGK72384.1"/>
    <property type="molecule type" value="Genomic_DNA"/>
</dbReference>
<evidence type="ECO:0000256" key="1">
    <source>
        <dbReference type="SAM" id="MobiDB-lite"/>
    </source>
</evidence>
<protein>
    <submittedName>
        <fullName evidence="2">Uncharacterized protein</fullName>
    </submittedName>
</protein>
<reference evidence="2" key="2">
    <citation type="submission" date="2020-09" db="EMBL/GenBank/DDBJ databases">
        <authorList>
            <person name="Sun Q."/>
            <person name="Ohkuma M."/>
        </authorList>
    </citation>
    <scope>NUCLEOTIDE SEQUENCE</scope>
    <source>
        <strain evidence="2">JCM 3035</strain>
    </source>
</reference>
<sequence>MCADARRGAVHRGDHRFLAVEDGGDEALGAETDDPGHIAGDPFRGGWPAAQVGARTETAARRGEYDGTYVRVGGGFGKKLDQAFSLVRGDGVHRLGPIEGDPRDLIVSGVPYQ</sequence>
<proteinExistence type="predicted"/>
<keyword evidence="3" id="KW-1185">Reference proteome</keyword>
<dbReference type="AlphaFoldDB" id="A0A917VGD0"/>
<accession>A0A917VGD0</accession>
<gene>
    <name evidence="2" type="ORF">GCM10010094_36800</name>
</gene>
<organism evidence="2 3">
    <name type="scientific">Streptomyces flaveus</name>
    <dbReference type="NCBI Taxonomy" id="66370"/>
    <lineage>
        <taxon>Bacteria</taxon>
        <taxon>Bacillati</taxon>
        <taxon>Actinomycetota</taxon>
        <taxon>Actinomycetes</taxon>
        <taxon>Kitasatosporales</taxon>
        <taxon>Streptomycetaceae</taxon>
        <taxon>Streptomyces</taxon>
        <taxon>Streptomyces aurantiacus group</taxon>
    </lineage>
</organism>
<reference evidence="2" key="1">
    <citation type="journal article" date="2014" name="Int. J. Syst. Evol. Microbiol.">
        <title>Complete genome sequence of Corynebacterium casei LMG S-19264T (=DSM 44701T), isolated from a smear-ripened cheese.</title>
        <authorList>
            <consortium name="US DOE Joint Genome Institute (JGI-PGF)"/>
            <person name="Walter F."/>
            <person name="Albersmeier A."/>
            <person name="Kalinowski J."/>
            <person name="Ruckert C."/>
        </authorList>
    </citation>
    <scope>NUCLEOTIDE SEQUENCE</scope>
    <source>
        <strain evidence="2">JCM 3035</strain>
    </source>
</reference>